<dbReference type="AlphaFoldDB" id="A0AAV7TEX0"/>
<protein>
    <submittedName>
        <fullName evidence="2">Uncharacterized protein</fullName>
    </submittedName>
</protein>
<feature type="compositionally biased region" description="Basic and acidic residues" evidence="1">
    <location>
        <begin position="1"/>
        <end position="10"/>
    </location>
</feature>
<gene>
    <name evidence="2" type="ORF">NDU88_000249</name>
</gene>
<proteinExistence type="predicted"/>
<accession>A0AAV7TEX0</accession>
<organism evidence="2 3">
    <name type="scientific">Pleurodeles waltl</name>
    <name type="common">Iberian ribbed newt</name>
    <dbReference type="NCBI Taxonomy" id="8319"/>
    <lineage>
        <taxon>Eukaryota</taxon>
        <taxon>Metazoa</taxon>
        <taxon>Chordata</taxon>
        <taxon>Craniata</taxon>
        <taxon>Vertebrata</taxon>
        <taxon>Euteleostomi</taxon>
        <taxon>Amphibia</taxon>
        <taxon>Batrachia</taxon>
        <taxon>Caudata</taxon>
        <taxon>Salamandroidea</taxon>
        <taxon>Salamandridae</taxon>
        <taxon>Pleurodelinae</taxon>
        <taxon>Pleurodeles</taxon>
    </lineage>
</organism>
<evidence type="ECO:0000256" key="1">
    <source>
        <dbReference type="SAM" id="MobiDB-lite"/>
    </source>
</evidence>
<sequence length="112" mass="11687">MGALRGHENLPLRIGGRRVGGAASRKSRGAGAPEKPVPRRSSLGGSPEPRPPALSWPGDTEDNRAAQEQRVHSWALNSCRPQSPTDAPISSPPCRWSALYGGGGELCVTGAP</sequence>
<keyword evidence="3" id="KW-1185">Reference proteome</keyword>
<evidence type="ECO:0000313" key="2">
    <source>
        <dbReference type="EMBL" id="KAJ1174958.1"/>
    </source>
</evidence>
<feature type="compositionally biased region" description="Basic and acidic residues" evidence="1">
    <location>
        <begin position="61"/>
        <end position="70"/>
    </location>
</feature>
<comment type="caution">
    <text evidence="2">The sequence shown here is derived from an EMBL/GenBank/DDBJ whole genome shotgun (WGS) entry which is preliminary data.</text>
</comment>
<feature type="region of interest" description="Disordered" evidence="1">
    <location>
        <begin position="1"/>
        <end position="70"/>
    </location>
</feature>
<dbReference type="Proteomes" id="UP001066276">
    <property type="component" value="Chromosome 3_2"/>
</dbReference>
<name>A0AAV7TEX0_PLEWA</name>
<reference evidence="2" key="1">
    <citation type="journal article" date="2022" name="bioRxiv">
        <title>Sequencing and chromosome-scale assembly of the giantPleurodeles waltlgenome.</title>
        <authorList>
            <person name="Brown T."/>
            <person name="Elewa A."/>
            <person name="Iarovenko S."/>
            <person name="Subramanian E."/>
            <person name="Araus A.J."/>
            <person name="Petzold A."/>
            <person name="Susuki M."/>
            <person name="Suzuki K.-i.T."/>
            <person name="Hayashi T."/>
            <person name="Toyoda A."/>
            <person name="Oliveira C."/>
            <person name="Osipova E."/>
            <person name="Leigh N.D."/>
            <person name="Simon A."/>
            <person name="Yun M.H."/>
        </authorList>
    </citation>
    <scope>NUCLEOTIDE SEQUENCE</scope>
    <source>
        <strain evidence="2">20211129_DDA</strain>
        <tissue evidence="2">Liver</tissue>
    </source>
</reference>
<feature type="compositionally biased region" description="Low complexity" evidence="1">
    <location>
        <begin position="20"/>
        <end position="32"/>
    </location>
</feature>
<dbReference type="EMBL" id="JANPWB010000006">
    <property type="protein sequence ID" value="KAJ1174958.1"/>
    <property type="molecule type" value="Genomic_DNA"/>
</dbReference>
<evidence type="ECO:0000313" key="3">
    <source>
        <dbReference type="Proteomes" id="UP001066276"/>
    </source>
</evidence>